<dbReference type="EMBL" id="JAYMYR010000004">
    <property type="protein sequence ID" value="KAK7368090.1"/>
    <property type="molecule type" value="Genomic_DNA"/>
</dbReference>
<evidence type="ECO:0000313" key="2">
    <source>
        <dbReference type="EMBL" id="KAK7368090.1"/>
    </source>
</evidence>
<name>A0AAN9RA65_PHACN</name>
<feature type="transmembrane region" description="Helical" evidence="1">
    <location>
        <begin position="40"/>
        <end position="61"/>
    </location>
</feature>
<reference evidence="2 3" key="1">
    <citation type="submission" date="2024-01" db="EMBL/GenBank/DDBJ databases">
        <title>The genomes of 5 underutilized Papilionoideae crops provide insights into root nodulation and disease resistanc.</title>
        <authorList>
            <person name="Jiang F."/>
        </authorList>
    </citation>
    <scope>NUCLEOTIDE SEQUENCE [LARGE SCALE GENOMIC DNA]</scope>
    <source>
        <strain evidence="2">JINMINGXINNONG_FW02</strain>
        <tissue evidence="2">Leaves</tissue>
    </source>
</reference>
<keyword evidence="1" id="KW-0472">Membrane</keyword>
<dbReference type="AlphaFoldDB" id="A0AAN9RA65"/>
<comment type="caution">
    <text evidence="2">The sequence shown here is derived from an EMBL/GenBank/DDBJ whole genome shotgun (WGS) entry which is preliminary data.</text>
</comment>
<keyword evidence="1" id="KW-0812">Transmembrane</keyword>
<organism evidence="2 3">
    <name type="scientific">Phaseolus coccineus</name>
    <name type="common">Scarlet runner bean</name>
    <name type="synonym">Phaseolus multiflorus</name>
    <dbReference type="NCBI Taxonomy" id="3886"/>
    <lineage>
        <taxon>Eukaryota</taxon>
        <taxon>Viridiplantae</taxon>
        <taxon>Streptophyta</taxon>
        <taxon>Embryophyta</taxon>
        <taxon>Tracheophyta</taxon>
        <taxon>Spermatophyta</taxon>
        <taxon>Magnoliopsida</taxon>
        <taxon>eudicotyledons</taxon>
        <taxon>Gunneridae</taxon>
        <taxon>Pentapetalae</taxon>
        <taxon>rosids</taxon>
        <taxon>fabids</taxon>
        <taxon>Fabales</taxon>
        <taxon>Fabaceae</taxon>
        <taxon>Papilionoideae</taxon>
        <taxon>50 kb inversion clade</taxon>
        <taxon>NPAAA clade</taxon>
        <taxon>indigoferoid/millettioid clade</taxon>
        <taxon>Phaseoleae</taxon>
        <taxon>Phaseolus</taxon>
    </lineage>
</organism>
<evidence type="ECO:0000256" key="1">
    <source>
        <dbReference type="SAM" id="Phobius"/>
    </source>
</evidence>
<keyword evidence="3" id="KW-1185">Reference proteome</keyword>
<keyword evidence="1" id="KW-1133">Transmembrane helix</keyword>
<gene>
    <name evidence="2" type="ORF">VNO80_10112</name>
</gene>
<proteinExistence type="predicted"/>
<dbReference type="Proteomes" id="UP001374584">
    <property type="component" value="Unassembled WGS sequence"/>
</dbReference>
<accession>A0AAN9RA65</accession>
<evidence type="ECO:0000313" key="3">
    <source>
        <dbReference type="Proteomes" id="UP001374584"/>
    </source>
</evidence>
<sequence>MRFSRIFRSKEHWLSLSRRRKRTRTDNSSSRLSQTLLRPLYICCDFGVPFVLLIMILPLNLHGNYDELLSSCSANPLSSKKQGMAVSAIELMLPVTSAI</sequence>
<protein>
    <submittedName>
        <fullName evidence="2">Uncharacterized protein</fullName>
    </submittedName>
</protein>